<feature type="site" description="Important for substrate specificity" evidence="4">
    <location>
        <position position="152"/>
    </location>
</feature>
<organism evidence="5 6">
    <name type="scientific">Haoranjiania flava</name>
    <dbReference type="NCBI Taxonomy" id="1856322"/>
    <lineage>
        <taxon>Bacteria</taxon>
        <taxon>Pseudomonadati</taxon>
        <taxon>Bacteroidota</taxon>
        <taxon>Chitinophagia</taxon>
        <taxon>Chitinophagales</taxon>
        <taxon>Chitinophagaceae</taxon>
        <taxon>Haoranjiania</taxon>
    </lineage>
</organism>
<dbReference type="RefSeq" id="WP_263038568.1">
    <property type="nucleotide sequence ID" value="NZ_JAOTPL010000018.1"/>
</dbReference>
<name>A0AAE3LNI8_9BACT</name>
<dbReference type="AlphaFoldDB" id="A0AAE3LNI8"/>
<feature type="active site" description="Proton acceptor" evidence="4">
    <location>
        <position position="69"/>
    </location>
</feature>
<dbReference type="PANTHER" id="PTHR43213:SF5">
    <property type="entry name" value="BIFUNCTIONAL DTTP_UTP PYROPHOSPHATASE_METHYLTRANSFERASE PROTEIN-RELATED"/>
    <property type="match status" value="1"/>
</dbReference>
<evidence type="ECO:0000313" key="6">
    <source>
        <dbReference type="Proteomes" id="UP001209317"/>
    </source>
</evidence>
<dbReference type="HAMAP" id="MF_00528">
    <property type="entry name" value="Maf"/>
    <property type="match status" value="1"/>
</dbReference>
<accession>A0AAE3LNI8</accession>
<sequence length="187" mass="20747">MEKIILASQSPRRKQLLEMAEIPFEVCAAETDETFPDNLSLYEIPEYIALQKALAVQQNNPGKIILAADTIVTIHNKIIGKPTDSEDAINILSRLSGHTHLVISGVVILAAEHKISFHEVTEVSFHELTKDQIIHYVEKYKPFDKAGAYAIQEWIGAVGIGSINGDYYNVVGLPVSKVVKELQKLNL</sequence>
<keyword evidence="4" id="KW-0963">Cytoplasm</keyword>
<keyword evidence="2 4" id="KW-0378">Hydrolase</keyword>
<dbReference type="EMBL" id="JAOTPL010000018">
    <property type="protein sequence ID" value="MCU7695081.1"/>
    <property type="molecule type" value="Genomic_DNA"/>
</dbReference>
<dbReference type="GO" id="GO:0005737">
    <property type="term" value="C:cytoplasm"/>
    <property type="evidence" value="ECO:0007669"/>
    <property type="project" value="UniProtKB-SubCell"/>
</dbReference>
<dbReference type="CDD" id="cd00555">
    <property type="entry name" value="Maf"/>
    <property type="match status" value="1"/>
</dbReference>
<keyword evidence="3 4" id="KW-0546">Nucleotide metabolism</keyword>
<comment type="catalytic activity">
    <reaction evidence="4">
        <text>UTP + H2O = UMP + diphosphate + H(+)</text>
        <dbReference type="Rhea" id="RHEA:29395"/>
        <dbReference type="ChEBI" id="CHEBI:15377"/>
        <dbReference type="ChEBI" id="CHEBI:15378"/>
        <dbReference type="ChEBI" id="CHEBI:33019"/>
        <dbReference type="ChEBI" id="CHEBI:46398"/>
        <dbReference type="ChEBI" id="CHEBI:57865"/>
        <dbReference type="EC" id="3.6.1.9"/>
    </reaction>
</comment>
<dbReference type="PIRSF" id="PIRSF006305">
    <property type="entry name" value="Maf"/>
    <property type="match status" value="1"/>
</dbReference>
<feature type="site" description="Important for substrate specificity" evidence="4">
    <location>
        <position position="12"/>
    </location>
</feature>
<dbReference type="NCBIfam" id="TIGR00172">
    <property type="entry name" value="maf"/>
    <property type="match status" value="1"/>
</dbReference>
<keyword evidence="6" id="KW-1185">Reference proteome</keyword>
<gene>
    <name evidence="5" type="ORF">OD355_11185</name>
</gene>
<comment type="similarity">
    <text evidence="4">Belongs to the Maf family. YhdE subfamily.</text>
</comment>
<dbReference type="Pfam" id="PF02545">
    <property type="entry name" value="Maf"/>
    <property type="match status" value="1"/>
</dbReference>
<reference evidence="5" key="1">
    <citation type="submission" date="2022-10" db="EMBL/GenBank/DDBJ databases">
        <authorList>
            <person name="Kim H.S."/>
            <person name="Kim J.-S."/>
            <person name="Suh M.K."/>
            <person name="Eom M.K."/>
            <person name="Lee J.-S."/>
        </authorList>
    </citation>
    <scope>NUCLEOTIDE SEQUENCE</scope>
    <source>
        <strain evidence="5">LIP-5</strain>
    </source>
</reference>
<dbReference type="GO" id="GO:0009117">
    <property type="term" value="P:nucleotide metabolic process"/>
    <property type="evidence" value="ECO:0007669"/>
    <property type="project" value="UniProtKB-KW"/>
</dbReference>
<dbReference type="SUPFAM" id="SSF52972">
    <property type="entry name" value="ITPase-like"/>
    <property type="match status" value="1"/>
</dbReference>
<comment type="subcellular location">
    <subcellularLocation>
        <location evidence="4">Cytoplasm</location>
    </subcellularLocation>
</comment>
<comment type="caution">
    <text evidence="4">Lacks conserved residue(s) required for the propagation of feature annotation.</text>
</comment>
<dbReference type="Gene3D" id="3.90.950.10">
    <property type="match status" value="1"/>
</dbReference>
<feature type="site" description="Important for substrate specificity" evidence="4">
    <location>
        <position position="70"/>
    </location>
</feature>
<comment type="function">
    <text evidence="4">Nucleoside triphosphate pyrophosphatase that hydrolyzes dTTP and UTP. May have a dual role in cell division arrest and in preventing the incorporation of modified nucleotides into cellular nucleic acids.</text>
</comment>
<comment type="catalytic activity">
    <reaction evidence="4">
        <text>dTTP + H2O = dTMP + diphosphate + H(+)</text>
        <dbReference type="Rhea" id="RHEA:28534"/>
        <dbReference type="ChEBI" id="CHEBI:15377"/>
        <dbReference type="ChEBI" id="CHEBI:15378"/>
        <dbReference type="ChEBI" id="CHEBI:33019"/>
        <dbReference type="ChEBI" id="CHEBI:37568"/>
        <dbReference type="ChEBI" id="CHEBI:63528"/>
        <dbReference type="EC" id="3.6.1.9"/>
    </reaction>
</comment>
<dbReference type="GO" id="GO:0047429">
    <property type="term" value="F:nucleoside triphosphate diphosphatase activity"/>
    <property type="evidence" value="ECO:0007669"/>
    <property type="project" value="UniProtKB-EC"/>
</dbReference>
<dbReference type="InterPro" id="IPR029001">
    <property type="entry name" value="ITPase-like_fam"/>
</dbReference>
<evidence type="ECO:0000256" key="4">
    <source>
        <dbReference type="HAMAP-Rule" id="MF_00528"/>
    </source>
</evidence>
<evidence type="ECO:0000313" key="5">
    <source>
        <dbReference type="EMBL" id="MCU7695081.1"/>
    </source>
</evidence>
<evidence type="ECO:0000256" key="2">
    <source>
        <dbReference type="ARBA" id="ARBA00022801"/>
    </source>
</evidence>
<comment type="cofactor">
    <cofactor evidence="1 4">
        <name>a divalent metal cation</name>
        <dbReference type="ChEBI" id="CHEBI:60240"/>
    </cofactor>
</comment>
<evidence type="ECO:0000256" key="1">
    <source>
        <dbReference type="ARBA" id="ARBA00001968"/>
    </source>
</evidence>
<dbReference type="InterPro" id="IPR003697">
    <property type="entry name" value="Maf-like"/>
</dbReference>
<proteinExistence type="inferred from homology"/>
<comment type="caution">
    <text evidence="5">The sequence shown here is derived from an EMBL/GenBank/DDBJ whole genome shotgun (WGS) entry which is preliminary data.</text>
</comment>
<evidence type="ECO:0000256" key="3">
    <source>
        <dbReference type="ARBA" id="ARBA00023080"/>
    </source>
</evidence>
<dbReference type="EC" id="3.6.1.9" evidence="4"/>
<dbReference type="PANTHER" id="PTHR43213">
    <property type="entry name" value="BIFUNCTIONAL DTTP/UTP PYROPHOSPHATASE/METHYLTRANSFERASE PROTEIN-RELATED"/>
    <property type="match status" value="1"/>
</dbReference>
<dbReference type="Proteomes" id="UP001209317">
    <property type="component" value="Unassembled WGS sequence"/>
</dbReference>
<protein>
    <recommendedName>
        <fullName evidence="4">dTTP/UTP pyrophosphatase</fullName>
        <shortName evidence="4">dTTPase/UTPase</shortName>
        <ecNumber evidence="4">3.6.1.9</ecNumber>
    </recommendedName>
    <alternativeName>
        <fullName evidence="4">Nucleoside triphosphate pyrophosphatase</fullName>
    </alternativeName>
    <alternativeName>
        <fullName evidence="4">Nucleotide pyrophosphatase</fullName>
        <shortName evidence="4">Nucleotide PPase</shortName>
    </alternativeName>
</protein>